<feature type="region of interest" description="Disordered" evidence="7">
    <location>
        <begin position="485"/>
        <end position="583"/>
    </location>
</feature>
<dbReference type="Proteomes" id="UP001596302">
    <property type="component" value="Unassembled WGS sequence"/>
</dbReference>
<dbReference type="PRINTS" id="PR00301">
    <property type="entry name" value="HEATSHOCK70"/>
</dbReference>
<keyword evidence="4" id="KW-0346">Stress response</keyword>
<evidence type="ECO:0000256" key="6">
    <source>
        <dbReference type="RuleBase" id="RU003322"/>
    </source>
</evidence>
<evidence type="ECO:0000256" key="5">
    <source>
        <dbReference type="ARBA" id="ARBA00023186"/>
    </source>
</evidence>
<organism evidence="9 10">
    <name type="scientific">Pseudonocardia hispaniensis</name>
    <dbReference type="NCBI Taxonomy" id="904933"/>
    <lineage>
        <taxon>Bacteria</taxon>
        <taxon>Bacillati</taxon>
        <taxon>Actinomycetota</taxon>
        <taxon>Actinomycetes</taxon>
        <taxon>Pseudonocardiales</taxon>
        <taxon>Pseudonocardiaceae</taxon>
        <taxon>Pseudonocardia</taxon>
    </lineage>
</organism>
<keyword evidence="8" id="KW-0812">Transmembrane</keyword>
<dbReference type="Pfam" id="PF00012">
    <property type="entry name" value="HSP70"/>
    <property type="match status" value="2"/>
</dbReference>
<comment type="caution">
    <text evidence="9">The sequence shown here is derived from an EMBL/GenBank/DDBJ whole genome shotgun (WGS) entry which is preliminary data.</text>
</comment>
<dbReference type="RefSeq" id="WP_379587466.1">
    <property type="nucleotide sequence ID" value="NZ_JBHSQW010000044.1"/>
</dbReference>
<keyword evidence="2 6" id="KW-0547">Nucleotide-binding</keyword>
<evidence type="ECO:0000256" key="8">
    <source>
        <dbReference type="SAM" id="Phobius"/>
    </source>
</evidence>
<name>A0ABW1J7Q5_9PSEU</name>
<keyword evidence="8" id="KW-0472">Membrane</keyword>
<feature type="compositionally biased region" description="Low complexity" evidence="7">
    <location>
        <begin position="401"/>
        <end position="418"/>
    </location>
</feature>
<dbReference type="InterPro" id="IPR013126">
    <property type="entry name" value="Hsp_70_fam"/>
</dbReference>
<evidence type="ECO:0000256" key="4">
    <source>
        <dbReference type="ARBA" id="ARBA00023016"/>
    </source>
</evidence>
<feature type="compositionally biased region" description="Low complexity" evidence="7">
    <location>
        <begin position="546"/>
        <end position="555"/>
    </location>
</feature>
<feature type="compositionally biased region" description="Pro residues" evidence="7">
    <location>
        <begin position="378"/>
        <end position="397"/>
    </location>
</feature>
<keyword evidence="3 6" id="KW-0067">ATP-binding</keyword>
<evidence type="ECO:0000313" key="10">
    <source>
        <dbReference type="Proteomes" id="UP001596302"/>
    </source>
</evidence>
<evidence type="ECO:0000256" key="2">
    <source>
        <dbReference type="ARBA" id="ARBA00022741"/>
    </source>
</evidence>
<sequence length="583" mass="59595">MSYLLGIDLGTTYTAAAVCRSSGHGWVEPEMVSLGDRSIDVPSVLFVAGDGSVVVGEAAERRAVTDPDRVVREFKRRVGDPTPVVVAGRAWAAEELSARLVRWVVDRVAEREGGPAAAIAVAHPAAWGAHKRELLAGALRRVGLVVTFVAEPQAAAVHYAGAERVEAGARIAVYDLGGGTFDAAVVRKGDPGAGGAGFGLLGRPEGIERLGGVDFDQAVFDHVLAGCPEAFEGLDEADPAVLGAVARVRRECTEAKEALSADTEVTVPVVVPGVQASVRLHRSEFEQMIRPRVEETVAALRRAVDSAGLTPEQLTAVLLVGGSSRIPLVAQLVSEQLGRPVAVDADPKNAIAKGAVLTMVPAPADTAEQTKVVASGVPPTPSPDVRPSPLPPPPPPKNSLAAAAGPIAGAGPAFGPDPRTGELPTTAAEPGTGYHPDEPSRGYAGPDHASEPGARRRPVLLVGAGGAVAVLAIVGAVLLWPQGGPTSSATTRIDPGAPTPTLVEEPSTPVRNEPVLEPDPRGVTRAPQTSAPLPPPPVVPPPVTTTPPVVTTTKPPTTPPTTTPPVVTTTKPPTSPPTTAAAS</sequence>
<reference evidence="10" key="1">
    <citation type="journal article" date="2019" name="Int. J. Syst. Evol. Microbiol.">
        <title>The Global Catalogue of Microorganisms (GCM) 10K type strain sequencing project: providing services to taxonomists for standard genome sequencing and annotation.</title>
        <authorList>
            <consortium name="The Broad Institute Genomics Platform"/>
            <consortium name="The Broad Institute Genome Sequencing Center for Infectious Disease"/>
            <person name="Wu L."/>
            <person name="Ma J."/>
        </authorList>
    </citation>
    <scope>NUCLEOTIDE SEQUENCE [LARGE SCALE GENOMIC DNA]</scope>
    <source>
        <strain evidence="10">CCM 8391</strain>
    </source>
</reference>
<feature type="transmembrane region" description="Helical" evidence="8">
    <location>
        <begin position="459"/>
        <end position="480"/>
    </location>
</feature>
<keyword evidence="5" id="KW-0143">Chaperone</keyword>
<keyword evidence="10" id="KW-1185">Reference proteome</keyword>
<feature type="region of interest" description="Disordered" evidence="7">
    <location>
        <begin position="374"/>
        <end position="452"/>
    </location>
</feature>
<gene>
    <name evidence="9" type="ORF">ACFQE5_20950</name>
</gene>
<dbReference type="PROSITE" id="PS01036">
    <property type="entry name" value="HSP70_3"/>
    <property type="match status" value="1"/>
</dbReference>
<evidence type="ECO:0000256" key="7">
    <source>
        <dbReference type="SAM" id="MobiDB-lite"/>
    </source>
</evidence>
<evidence type="ECO:0000256" key="1">
    <source>
        <dbReference type="ARBA" id="ARBA00007381"/>
    </source>
</evidence>
<comment type="similarity">
    <text evidence="1 6">Belongs to the heat shock protein 70 family.</text>
</comment>
<keyword evidence="8" id="KW-1133">Transmembrane helix</keyword>
<dbReference type="Gene3D" id="3.30.420.40">
    <property type="match status" value="2"/>
</dbReference>
<evidence type="ECO:0000256" key="3">
    <source>
        <dbReference type="ARBA" id="ARBA00022840"/>
    </source>
</evidence>
<protein>
    <submittedName>
        <fullName evidence="9">Hsp70 family protein</fullName>
    </submittedName>
</protein>
<dbReference type="Gene3D" id="3.90.640.10">
    <property type="entry name" value="Actin, Chain A, domain 4"/>
    <property type="match status" value="1"/>
</dbReference>
<feature type="compositionally biased region" description="Pro residues" evidence="7">
    <location>
        <begin position="532"/>
        <end position="545"/>
    </location>
</feature>
<accession>A0ABW1J7Q5</accession>
<dbReference type="PANTHER" id="PTHR19375">
    <property type="entry name" value="HEAT SHOCK PROTEIN 70KDA"/>
    <property type="match status" value="1"/>
</dbReference>
<dbReference type="InterPro" id="IPR043129">
    <property type="entry name" value="ATPase_NBD"/>
</dbReference>
<dbReference type="EMBL" id="JBHSQW010000044">
    <property type="protein sequence ID" value="MFC5996679.1"/>
    <property type="molecule type" value="Genomic_DNA"/>
</dbReference>
<dbReference type="InterPro" id="IPR018181">
    <property type="entry name" value="Heat_shock_70_CS"/>
</dbReference>
<dbReference type="SUPFAM" id="SSF53067">
    <property type="entry name" value="Actin-like ATPase domain"/>
    <property type="match status" value="2"/>
</dbReference>
<proteinExistence type="inferred from homology"/>
<evidence type="ECO:0000313" key="9">
    <source>
        <dbReference type="EMBL" id="MFC5996679.1"/>
    </source>
</evidence>